<sequence>MAERNASQAPNYDLVIPGFQINANHYLNVRKLSSDAFPYNLYPDASSWAKRNDVPGFIRSYLKISTDQSVSLNDLYRATGIYTDAWDKGEQGKRI</sequence>
<dbReference type="AlphaFoldDB" id="A0A1F5KJ93"/>
<accession>A0A1F5KJ93</accession>
<dbReference type="EMBL" id="MFDD01000003">
    <property type="protein sequence ID" value="OGE40968.1"/>
    <property type="molecule type" value="Genomic_DNA"/>
</dbReference>
<evidence type="ECO:0000313" key="2">
    <source>
        <dbReference type="Proteomes" id="UP000177328"/>
    </source>
</evidence>
<gene>
    <name evidence="1" type="ORF">A3D25_02930</name>
</gene>
<name>A0A1F5KJ93_9BACT</name>
<protein>
    <submittedName>
        <fullName evidence="1">Uncharacterized protein</fullName>
    </submittedName>
</protein>
<dbReference type="Proteomes" id="UP000177328">
    <property type="component" value="Unassembled WGS sequence"/>
</dbReference>
<comment type="caution">
    <text evidence="1">The sequence shown here is derived from an EMBL/GenBank/DDBJ whole genome shotgun (WGS) entry which is preliminary data.</text>
</comment>
<proteinExistence type="predicted"/>
<organism evidence="1 2">
    <name type="scientific">Candidatus Daviesbacteria bacterium RIFCSPHIGHO2_02_FULL_43_12</name>
    <dbReference type="NCBI Taxonomy" id="1797776"/>
    <lineage>
        <taxon>Bacteria</taxon>
        <taxon>Candidatus Daviesiibacteriota</taxon>
    </lineage>
</organism>
<reference evidence="1 2" key="1">
    <citation type="journal article" date="2016" name="Nat. Commun.">
        <title>Thousands of microbial genomes shed light on interconnected biogeochemical processes in an aquifer system.</title>
        <authorList>
            <person name="Anantharaman K."/>
            <person name="Brown C.T."/>
            <person name="Hug L.A."/>
            <person name="Sharon I."/>
            <person name="Castelle C.J."/>
            <person name="Probst A.J."/>
            <person name="Thomas B.C."/>
            <person name="Singh A."/>
            <person name="Wilkins M.J."/>
            <person name="Karaoz U."/>
            <person name="Brodie E.L."/>
            <person name="Williams K.H."/>
            <person name="Hubbard S.S."/>
            <person name="Banfield J.F."/>
        </authorList>
    </citation>
    <scope>NUCLEOTIDE SEQUENCE [LARGE SCALE GENOMIC DNA]</scope>
</reference>
<evidence type="ECO:0000313" key="1">
    <source>
        <dbReference type="EMBL" id="OGE40968.1"/>
    </source>
</evidence>